<feature type="compositionally biased region" description="Polar residues" evidence="1">
    <location>
        <begin position="30"/>
        <end position="40"/>
    </location>
</feature>
<gene>
    <name evidence="2" type="ORF">AXF42_Ash007129</name>
</gene>
<dbReference type="Proteomes" id="UP000236161">
    <property type="component" value="Unassembled WGS sequence"/>
</dbReference>
<evidence type="ECO:0000313" key="3">
    <source>
        <dbReference type="Proteomes" id="UP000236161"/>
    </source>
</evidence>
<protein>
    <submittedName>
        <fullName evidence="2">Uncharacterized protein</fullName>
    </submittedName>
</protein>
<keyword evidence="3" id="KW-1185">Reference proteome</keyword>
<evidence type="ECO:0000256" key="1">
    <source>
        <dbReference type="SAM" id="MobiDB-lite"/>
    </source>
</evidence>
<feature type="compositionally biased region" description="Basic and acidic residues" evidence="1">
    <location>
        <begin position="7"/>
        <end position="16"/>
    </location>
</feature>
<name>A0A2I0BF57_9ASPA</name>
<dbReference type="EMBL" id="KZ451886">
    <property type="protein sequence ID" value="PKA66431.1"/>
    <property type="molecule type" value="Genomic_DNA"/>
</dbReference>
<reference evidence="2 3" key="1">
    <citation type="journal article" date="2017" name="Nature">
        <title>The Apostasia genome and the evolution of orchids.</title>
        <authorList>
            <person name="Zhang G.Q."/>
            <person name="Liu K.W."/>
            <person name="Li Z."/>
            <person name="Lohaus R."/>
            <person name="Hsiao Y.Y."/>
            <person name="Niu S.C."/>
            <person name="Wang J.Y."/>
            <person name="Lin Y.C."/>
            <person name="Xu Q."/>
            <person name="Chen L.J."/>
            <person name="Yoshida K."/>
            <person name="Fujiwara S."/>
            <person name="Wang Z.W."/>
            <person name="Zhang Y.Q."/>
            <person name="Mitsuda N."/>
            <person name="Wang M."/>
            <person name="Liu G.H."/>
            <person name="Pecoraro L."/>
            <person name="Huang H.X."/>
            <person name="Xiao X.J."/>
            <person name="Lin M."/>
            <person name="Wu X.Y."/>
            <person name="Wu W.L."/>
            <person name="Chen Y.Y."/>
            <person name="Chang S.B."/>
            <person name="Sakamoto S."/>
            <person name="Ohme-Takagi M."/>
            <person name="Yagi M."/>
            <person name="Zeng S.J."/>
            <person name="Shen C.Y."/>
            <person name="Yeh C.M."/>
            <person name="Luo Y.B."/>
            <person name="Tsai W.C."/>
            <person name="Van de Peer Y."/>
            <person name="Liu Z.J."/>
        </authorList>
    </citation>
    <scope>NUCLEOTIDE SEQUENCE [LARGE SCALE GENOMIC DNA]</scope>
    <source>
        <strain evidence="3">cv. Shenzhen</strain>
        <tissue evidence="2">Stem</tissue>
    </source>
</reference>
<dbReference type="OrthoDB" id="288590at2759"/>
<organism evidence="2 3">
    <name type="scientific">Apostasia shenzhenica</name>
    <dbReference type="NCBI Taxonomy" id="1088818"/>
    <lineage>
        <taxon>Eukaryota</taxon>
        <taxon>Viridiplantae</taxon>
        <taxon>Streptophyta</taxon>
        <taxon>Embryophyta</taxon>
        <taxon>Tracheophyta</taxon>
        <taxon>Spermatophyta</taxon>
        <taxon>Magnoliopsida</taxon>
        <taxon>Liliopsida</taxon>
        <taxon>Asparagales</taxon>
        <taxon>Orchidaceae</taxon>
        <taxon>Apostasioideae</taxon>
        <taxon>Apostasia</taxon>
    </lineage>
</organism>
<feature type="region of interest" description="Disordered" evidence="1">
    <location>
        <begin position="1"/>
        <end position="40"/>
    </location>
</feature>
<proteinExistence type="predicted"/>
<accession>A0A2I0BF57</accession>
<evidence type="ECO:0000313" key="2">
    <source>
        <dbReference type="EMBL" id="PKA66431.1"/>
    </source>
</evidence>
<sequence>MQLISNDKFKSVEHRVRASRPGRPGREFQSPASSTPTFTHQQDAMGLSRNCYFLKMPFPNKEMSQCRNM</sequence>
<dbReference type="AlphaFoldDB" id="A0A2I0BF57"/>